<dbReference type="InterPro" id="IPR036873">
    <property type="entry name" value="Rhodanese-like_dom_sf"/>
</dbReference>
<proteinExistence type="predicted"/>
<gene>
    <name evidence="2" type="ORF">BKA08_001354</name>
</gene>
<dbReference type="RefSeq" id="WP_179614924.1">
    <property type="nucleotide sequence ID" value="NZ_CP059163.1"/>
</dbReference>
<reference evidence="2 3" key="1">
    <citation type="submission" date="2020-07" db="EMBL/GenBank/DDBJ databases">
        <title>Sequencing the genomes of 1000 actinobacteria strains.</title>
        <authorList>
            <person name="Klenk H.-P."/>
        </authorList>
    </citation>
    <scope>NUCLEOTIDE SEQUENCE [LARGE SCALE GENOMIC DNA]</scope>
    <source>
        <strain evidence="2 3">DSM 18965</strain>
    </source>
</reference>
<dbReference type="InterPro" id="IPR001763">
    <property type="entry name" value="Rhodanese-like_dom"/>
</dbReference>
<comment type="caution">
    <text evidence="2">The sequence shown here is derived from an EMBL/GenBank/DDBJ whole genome shotgun (WGS) entry which is preliminary data.</text>
</comment>
<evidence type="ECO:0000259" key="1">
    <source>
        <dbReference type="PROSITE" id="PS50206"/>
    </source>
</evidence>
<dbReference type="SUPFAM" id="SSF52821">
    <property type="entry name" value="Rhodanese/Cell cycle control phosphatase"/>
    <property type="match status" value="1"/>
</dbReference>
<dbReference type="Pfam" id="PF00581">
    <property type="entry name" value="Rhodanese"/>
    <property type="match status" value="1"/>
</dbReference>
<dbReference type="PROSITE" id="PS50206">
    <property type="entry name" value="RHODANESE_3"/>
    <property type="match status" value="1"/>
</dbReference>
<keyword evidence="3" id="KW-1185">Reference proteome</keyword>
<organism evidence="2 3">
    <name type="scientific">Nocardioides marinisabuli</name>
    <dbReference type="NCBI Taxonomy" id="419476"/>
    <lineage>
        <taxon>Bacteria</taxon>
        <taxon>Bacillati</taxon>
        <taxon>Actinomycetota</taxon>
        <taxon>Actinomycetes</taxon>
        <taxon>Propionibacteriales</taxon>
        <taxon>Nocardioidaceae</taxon>
        <taxon>Nocardioides</taxon>
    </lineage>
</organism>
<dbReference type="InterPro" id="IPR050229">
    <property type="entry name" value="GlpE_sulfurtransferase"/>
</dbReference>
<evidence type="ECO:0000313" key="2">
    <source>
        <dbReference type="EMBL" id="NYD57116.1"/>
    </source>
</evidence>
<dbReference type="Proteomes" id="UP000516957">
    <property type="component" value="Unassembled WGS sequence"/>
</dbReference>
<protein>
    <submittedName>
        <fullName evidence="2">Rhodanese-related sulfurtransferase</fullName>
    </submittedName>
</protein>
<sequence>MTTIPTVHVDGVPDPVPDGLGVLDVREPAEWEHGHIDGAVHIPLGELGARVGEVPDGQVLVVCRIGGRSAQAVAWLGQQGHDVVNLDGGMLDWQAAGRPMVSETGRPPQVV</sequence>
<dbReference type="AlphaFoldDB" id="A0A7Y9F0K3"/>
<dbReference type="PANTHER" id="PTHR43031:SF1">
    <property type="entry name" value="PYRIDINE NUCLEOTIDE-DISULPHIDE OXIDOREDUCTASE"/>
    <property type="match status" value="1"/>
</dbReference>
<evidence type="ECO:0000313" key="3">
    <source>
        <dbReference type="Proteomes" id="UP000516957"/>
    </source>
</evidence>
<dbReference type="EMBL" id="JACCBE010000001">
    <property type="protein sequence ID" value="NYD57116.1"/>
    <property type="molecule type" value="Genomic_DNA"/>
</dbReference>
<keyword evidence="2" id="KW-0808">Transferase</keyword>
<dbReference type="SMART" id="SM00450">
    <property type="entry name" value="RHOD"/>
    <property type="match status" value="1"/>
</dbReference>
<dbReference type="PANTHER" id="PTHR43031">
    <property type="entry name" value="FAD-DEPENDENT OXIDOREDUCTASE"/>
    <property type="match status" value="1"/>
</dbReference>
<feature type="domain" description="Rhodanese" evidence="1">
    <location>
        <begin position="22"/>
        <end position="102"/>
    </location>
</feature>
<dbReference type="CDD" id="cd00158">
    <property type="entry name" value="RHOD"/>
    <property type="match status" value="1"/>
</dbReference>
<dbReference type="Gene3D" id="3.40.250.10">
    <property type="entry name" value="Rhodanese-like domain"/>
    <property type="match status" value="1"/>
</dbReference>
<dbReference type="GO" id="GO:0016740">
    <property type="term" value="F:transferase activity"/>
    <property type="evidence" value="ECO:0007669"/>
    <property type="project" value="UniProtKB-KW"/>
</dbReference>
<accession>A0A7Y9F0K3</accession>
<name>A0A7Y9F0K3_9ACTN</name>